<name>A0A9W6Z1E3_9STRA</name>
<dbReference type="PANTHER" id="PTHR14237:SF80">
    <property type="entry name" value="MOLYBDENUM COFACTOR SULFURASE"/>
    <property type="match status" value="1"/>
</dbReference>
<proteinExistence type="predicted"/>
<evidence type="ECO:0000313" key="3">
    <source>
        <dbReference type="Proteomes" id="UP001165082"/>
    </source>
</evidence>
<dbReference type="GO" id="GO:0003824">
    <property type="term" value="F:catalytic activity"/>
    <property type="evidence" value="ECO:0007669"/>
    <property type="project" value="InterPro"/>
</dbReference>
<evidence type="ECO:0000259" key="1">
    <source>
        <dbReference type="PROSITE" id="PS51340"/>
    </source>
</evidence>
<dbReference type="Pfam" id="PF03473">
    <property type="entry name" value="MOSC"/>
    <property type="match status" value="1"/>
</dbReference>
<keyword evidence="3" id="KW-1185">Reference proteome</keyword>
<reference evidence="2" key="1">
    <citation type="submission" date="2022-07" db="EMBL/GenBank/DDBJ databases">
        <title>Genome analysis of Parmales, a sister group of diatoms, reveals the evolutionary specialization of diatoms from phago-mixotrophs to photoautotrophs.</title>
        <authorList>
            <person name="Ban H."/>
            <person name="Sato S."/>
            <person name="Yoshikawa S."/>
            <person name="Kazumasa Y."/>
            <person name="Nakamura Y."/>
            <person name="Ichinomiya M."/>
            <person name="Saitoh K."/>
            <person name="Sato N."/>
            <person name="Blanc-Mathieu R."/>
            <person name="Endo H."/>
            <person name="Kuwata A."/>
            <person name="Ogata H."/>
        </authorList>
    </citation>
    <scope>NUCLEOTIDE SEQUENCE</scope>
</reference>
<dbReference type="Pfam" id="PF00266">
    <property type="entry name" value="Aminotran_5"/>
    <property type="match status" value="1"/>
</dbReference>
<organism evidence="2 3">
    <name type="scientific">Triparma retinervis</name>
    <dbReference type="NCBI Taxonomy" id="2557542"/>
    <lineage>
        <taxon>Eukaryota</taxon>
        <taxon>Sar</taxon>
        <taxon>Stramenopiles</taxon>
        <taxon>Ochrophyta</taxon>
        <taxon>Bolidophyceae</taxon>
        <taxon>Parmales</taxon>
        <taxon>Triparmaceae</taxon>
        <taxon>Triparma</taxon>
    </lineage>
</organism>
<dbReference type="InterPro" id="IPR015421">
    <property type="entry name" value="PyrdxlP-dep_Trfase_major"/>
</dbReference>
<comment type="caution">
    <text evidence="2">The sequence shown here is derived from an EMBL/GenBank/DDBJ whole genome shotgun (WGS) entry which is preliminary data.</text>
</comment>
<dbReference type="SUPFAM" id="SSF53383">
    <property type="entry name" value="PLP-dependent transferases"/>
    <property type="match status" value="1"/>
</dbReference>
<dbReference type="Gene3D" id="3.40.640.10">
    <property type="entry name" value="Type I PLP-dependent aspartate aminotransferase-like (Major domain)"/>
    <property type="match status" value="1"/>
</dbReference>
<dbReference type="InterPro" id="IPR015424">
    <property type="entry name" value="PyrdxlP-dep_Trfase"/>
</dbReference>
<protein>
    <recommendedName>
        <fullName evidence="1">MOSC domain-containing protein</fullName>
    </recommendedName>
</protein>
<feature type="domain" description="MOSC" evidence="1">
    <location>
        <begin position="381"/>
        <end position="552"/>
    </location>
</feature>
<evidence type="ECO:0000313" key="2">
    <source>
        <dbReference type="EMBL" id="GMH46362.1"/>
    </source>
</evidence>
<gene>
    <name evidence="2" type="ORF">TrRE_jg4146</name>
</gene>
<sequence>MGFIDTWRSREFPALLGGKRGGGEGGGAIVYADHAGAALPMRSQLSKSLEESIKTVLCNPHSNGPGSGRTKELIDESRHMVLNHFFSKPQSFNLVFTSNCSDSLNILSSSFAFERGSLLVFAKNSHTSVVGCRENARRRGGTFKCLTLEEMGEAENWPIPDKPSLVVIPAECNFGGRLADVRGIVEVIRGVSDKYYVALDVAKYAAFHEVDLGELGVDFAVGSFYKMFGSPTGLGFLFMRRAVVERVLKVEYFGGGGVNAVLPGEDFVVKRRNVEEVLEPGTVDFRGIVGLRWGFRSLQELGGVEKMRKHVKCLSGEFRRRMGEVGGDSVVFHSDVDSCSIVSFSLRNKDGGWVGYNEVINLAELNDPPIQMRGGCFCNQGACLEALGESGGGVKSEECALWFERVLKVKCFLAREAKLGEGFANEAPLLLISGGSVRRLNQIGKTMGRQIVDEISFRPNFIVDDGGNGGNIEDEWQSIEVGGVCFKVQGPCSRCNMVEVDPNRARQGKGGVLRTLGNYRRSGGRIIFGVFVQRTGGGQGGSVKVGEKVRITGKYAS</sequence>
<dbReference type="GO" id="GO:0030170">
    <property type="term" value="F:pyridoxal phosphate binding"/>
    <property type="evidence" value="ECO:0007669"/>
    <property type="project" value="InterPro"/>
</dbReference>
<dbReference type="OrthoDB" id="10264306at2759"/>
<dbReference type="EMBL" id="BRXZ01004277">
    <property type="protein sequence ID" value="GMH46362.1"/>
    <property type="molecule type" value="Genomic_DNA"/>
</dbReference>
<dbReference type="InterPro" id="IPR005302">
    <property type="entry name" value="MoCF_Sase_C"/>
</dbReference>
<dbReference type="PANTHER" id="PTHR14237">
    <property type="entry name" value="MOLYBDOPTERIN COFACTOR SULFURASE MOSC"/>
    <property type="match status" value="1"/>
</dbReference>
<accession>A0A9W6Z1E3</accession>
<dbReference type="Proteomes" id="UP001165082">
    <property type="component" value="Unassembled WGS sequence"/>
</dbReference>
<dbReference type="Gene3D" id="3.90.1150.10">
    <property type="entry name" value="Aspartate Aminotransferase, domain 1"/>
    <property type="match status" value="1"/>
</dbReference>
<dbReference type="InterPro" id="IPR015422">
    <property type="entry name" value="PyrdxlP-dep_Trfase_small"/>
</dbReference>
<dbReference type="InterPro" id="IPR000192">
    <property type="entry name" value="Aminotrans_V_dom"/>
</dbReference>
<dbReference type="AlphaFoldDB" id="A0A9W6Z1E3"/>
<dbReference type="GO" id="GO:0030151">
    <property type="term" value="F:molybdenum ion binding"/>
    <property type="evidence" value="ECO:0007669"/>
    <property type="project" value="InterPro"/>
</dbReference>
<dbReference type="PROSITE" id="PS51340">
    <property type="entry name" value="MOSC"/>
    <property type="match status" value="1"/>
</dbReference>